<dbReference type="Proteomes" id="UP000194841">
    <property type="component" value="Unassembled WGS sequence"/>
</dbReference>
<evidence type="ECO:0000256" key="4">
    <source>
        <dbReference type="ARBA" id="ARBA00022840"/>
    </source>
</evidence>
<evidence type="ECO:0000256" key="3">
    <source>
        <dbReference type="ARBA" id="ARBA00022777"/>
    </source>
</evidence>
<gene>
    <name evidence="6" type="ORF">B1199_18720</name>
</gene>
<dbReference type="EMBL" id="MWPV01000007">
    <property type="protein sequence ID" value="OUL56150.1"/>
    <property type="molecule type" value="Genomic_DNA"/>
</dbReference>
<keyword evidence="2" id="KW-0547">Nucleotide-binding</keyword>
<dbReference type="InterPro" id="IPR050187">
    <property type="entry name" value="Lipid_Phosphate_FormReg"/>
</dbReference>
<accession>A0A2C9ZZG4</accession>
<evidence type="ECO:0000313" key="7">
    <source>
        <dbReference type="Proteomes" id="UP000194841"/>
    </source>
</evidence>
<organism evidence="6 7">
    <name type="scientific">Pseudoalteromonas ulvae</name>
    <dbReference type="NCBI Taxonomy" id="107327"/>
    <lineage>
        <taxon>Bacteria</taxon>
        <taxon>Pseudomonadati</taxon>
        <taxon>Pseudomonadota</taxon>
        <taxon>Gammaproteobacteria</taxon>
        <taxon>Alteromonadales</taxon>
        <taxon>Pseudoalteromonadaceae</taxon>
        <taxon>Pseudoalteromonas</taxon>
    </lineage>
</organism>
<keyword evidence="1" id="KW-0808">Transferase</keyword>
<keyword evidence="7" id="KW-1185">Reference proteome</keyword>
<keyword evidence="4" id="KW-0067">ATP-binding</keyword>
<dbReference type="SUPFAM" id="SSF111331">
    <property type="entry name" value="NAD kinase/diacylglycerol kinase-like"/>
    <property type="match status" value="1"/>
</dbReference>
<dbReference type="InterPro" id="IPR017438">
    <property type="entry name" value="ATP-NAD_kinase_N"/>
</dbReference>
<evidence type="ECO:0000256" key="2">
    <source>
        <dbReference type="ARBA" id="ARBA00022741"/>
    </source>
</evidence>
<comment type="caution">
    <text evidence="6">The sequence shown here is derived from an EMBL/GenBank/DDBJ whole genome shotgun (WGS) entry which is preliminary data.</text>
</comment>
<dbReference type="OrthoDB" id="142078at2"/>
<dbReference type="InterPro" id="IPR005218">
    <property type="entry name" value="Diacylglycerol/lipid_kinase"/>
</dbReference>
<protein>
    <recommendedName>
        <fullName evidence="5">DAGKc domain-containing protein</fullName>
    </recommendedName>
</protein>
<dbReference type="GO" id="GO:0008654">
    <property type="term" value="P:phospholipid biosynthetic process"/>
    <property type="evidence" value="ECO:0007669"/>
    <property type="project" value="InterPro"/>
</dbReference>
<evidence type="ECO:0000313" key="6">
    <source>
        <dbReference type="EMBL" id="OUL56150.1"/>
    </source>
</evidence>
<dbReference type="Gene3D" id="3.40.50.10330">
    <property type="entry name" value="Probable inorganic polyphosphate/atp-NAD kinase, domain 1"/>
    <property type="match status" value="1"/>
</dbReference>
<feature type="domain" description="DAGKc" evidence="5">
    <location>
        <begin position="80"/>
        <end position="159"/>
    </location>
</feature>
<dbReference type="GO" id="GO:0016301">
    <property type="term" value="F:kinase activity"/>
    <property type="evidence" value="ECO:0007669"/>
    <property type="project" value="UniProtKB-KW"/>
</dbReference>
<dbReference type="AlphaFoldDB" id="A0A2C9ZZG4"/>
<dbReference type="InterPro" id="IPR045540">
    <property type="entry name" value="YegS/DAGK_C"/>
</dbReference>
<dbReference type="InterPro" id="IPR001206">
    <property type="entry name" value="Diacylglycerol_kinase_cat_dom"/>
</dbReference>
<keyword evidence="3" id="KW-0418">Kinase</keyword>
<dbReference type="Gene3D" id="2.60.200.40">
    <property type="match status" value="1"/>
</dbReference>
<evidence type="ECO:0000256" key="1">
    <source>
        <dbReference type="ARBA" id="ARBA00022679"/>
    </source>
</evidence>
<name>A0A2C9ZZG4_PSEDV</name>
<sequence>MTKCLCVKRGRICDATRYAKKVLLSVKKSNQVQANLYLIVTNPFYHAKKRQLLNWLLHELAVRKLNYVFYETHVDLDENQHYFSDQLPHCSKVVVLGGDGTLHLTVNAMAGFDLPLALLPCGTGNDFARGLGWSVAQFKQAVFSERVQSIDLGMINQRRFINIAGIGFDGTVVASQGRYQRSVWSQLHYLRLALKQLVVYKGAFIALQFLGRERSYRNFMTVFANGQYFAGGMKIAPLAQVSSGHLHCVMIEELSMLKKVLYLSKVYFGTHLRARAVNTCDAAEFKVDTSGLAIEADGEFVGYTPAIIDVIPNGLKLQAP</sequence>
<dbReference type="GO" id="GO:0005524">
    <property type="term" value="F:ATP binding"/>
    <property type="evidence" value="ECO:0007669"/>
    <property type="project" value="UniProtKB-KW"/>
</dbReference>
<dbReference type="PANTHER" id="PTHR12358:SF54">
    <property type="entry name" value="SPHINGOSINE KINASE RELATED PROTEIN"/>
    <property type="match status" value="1"/>
</dbReference>
<reference evidence="6 7" key="1">
    <citation type="submission" date="2017-02" db="EMBL/GenBank/DDBJ databases">
        <title>Pseudoalteromonas ulvae TC14 Genome.</title>
        <authorList>
            <person name="Molmeret M."/>
        </authorList>
    </citation>
    <scope>NUCLEOTIDE SEQUENCE [LARGE SCALE GENOMIC DNA]</scope>
    <source>
        <strain evidence="6">TC14</strain>
    </source>
</reference>
<proteinExistence type="predicted"/>
<dbReference type="InterPro" id="IPR016064">
    <property type="entry name" value="NAD/diacylglycerol_kinase_sf"/>
</dbReference>
<dbReference type="NCBIfam" id="TIGR00147">
    <property type="entry name" value="YegS/Rv2252/BmrU family lipid kinase"/>
    <property type="match status" value="1"/>
</dbReference>
<dbReference type="SMART" id="SM00046">
    <property type="entry name" value="DAGKc"/>
    <property type="match status" value="1"/>
</dbReference>
<dbReference type="Pfam" id="PF19279">
    <property type="entry name" value="YegS_C"/>
    <property type="match status" value="1"/>
</dbReference>
<evidence type="ECO:0000259" key="5">
    <source>
        <dbReference type="PROSITE" id="PS50146"/>
    </source>
</evidence>
<dbReference type="PANTHER" id="PTHR12358">
    <property type="entry name" value="SPHINGOSINE KINASE"/>
    <property type="match status" value="1"/>
</dbReference>
<dbReference type="Pfam" id="PF00781">
    <property type="entry name" value="DAGK_cat"/>
    <property type="match status" value="1"/>
</dbReference>
<dbReference type="PROSITE" id="PS50146">
    <property type="entry name" value="DAGK"/>
    <property type="match status" value="1"/>
</dbReference>